<evidence type="ECO:0000313" key="3">
    <source>
        <dbReference type="EMBL" id="CRZ01909.1"/>
    </source>
</evidence>
<sequence length="346" mass="37802">KRSTTNKAATKRSVTIKLTIKKPTSVRSNFVSTNRTVKRILTTGKTKKQTSTKKMLTRGQTTFKTITGRPTTNPTRRLSQQPSTRTLMFQKQPAKRSTTTGSKSLSGTSSSSQPVSPRERKTSKAISSTALSVFSDPYSQTTAWSLSLMLNLDMTQYTKDQTRFEISFFTSRVSRCLQIDPNRVVNVELIPAGTVSTNLTFAILSGTPVDQIELNGVISKFVSQIQNGTSELRQGNLLQSAMPPPVSIVFKPLQLRRCSSGQLLDTVDPCPKDETHSSSNSSVDAPLLVILALGIGVVVLCILIYGKHRRSQSDATVLHTRASQIPYSAQGISTSAEHALSTNQQH</sequence>
<feature type="non-terminal residue" evidence="3">
    <location>
        <position position="1"/>
    </location>
</feature>
<feature type="region of interest" description="Disordered" evidence="1">
    <location>
        <begin position="44"/>
        <end position="124"/>
    </location>
</feature>
<evidence type="ECO:0000256" key="2">
    <source>
        <dbReference type="SAM" id="Phobius"/>
    </source>
</evidence>
<reference evidence="3" key="1">
    <citation type="submission" date="2015-04" db="EMBL/GenBank/DDBJ databases">
        <title>The genome sequence of the plant pathogenic Rhizarian Plasmodiophora brassicae reveals insights in its biotrophic life cycle and the origin of chitin synthesis.</title>
        <authorList>
            <person name="Schwelm A."/>
            <person name="Fogelqvist J."/>
            <person name="Knaust A."/>
            <person name="Julke S."/>
            <person name="Lilja T."/>
            <person name="Dhandapani V."/>
            <person name="Bonilla-Rosso G."/>
            <person name="Karlsson M."/>
            <person name="Shevchenko A."/>
            <person name="Choi S.R."/>
            <person name="Kim H.G."/>
            <person name="Park J.Y."/>
            <person name="Lim Y.P."/>
            <person name="Ludwig-Muller J."/>
            <person name="Dixelius C."/>
        </authorList>
    </citation>
    <scope>NUCLEOTIDE SEQUENCE</scope>
    <source>
        <tissue evidence="3">Potato root galls</tissue>
    </source>
</reference>
<keyword evidence="2" id="KW-0812">Transmembrane</keyword>
<feature type="compositionally biased region" description="Polar residues" evidence="1">
    <location>
        <begin position="58"/>
        <end position="89"/>
    </location>
</feature>
<feature type="transmembrane region" description="Helical" evidence="2">
    <location>
        <begin position="285"/>
        <end position="305"/>
    </location>
</feature>
<proteinExistence type="predicted"/>
<dbReference type="AlphaFoldDB" id="A0A0H5R240"/>
<accession>A0A0H5R240</accession>
<keyword evidence="2" id="KW-1133">Transmembrane helix</keyword>
<organism evidence="3">
    <name type="scientific">Spongospora subterranea</name>
    <dbReference type="NCBI Taxonomy" id="70186"/>
    <lineage>
        <taxon>Eukaryota</taxon>
        <taxon>Sar</taxon>
        <taxon>Rhizaria</taxon>
        <taxon>Endomyxa</taxon>
        <taxon>Phytomyxea</taxon>
        <taxon>Plasmodiophorida</taxon>
        <taxon>Plasmodiophoridae</taxon>
        <taxon>Spongospora</taxon>
    </lineage>
</organism>
<dbReference type="EMBL" id="HACM01001467">
    <property type="protein sequence ID" value="CRZ01909.1"/>
    <property type="molecule type" value="Transcribed_RNA"/>
</dbReference>
<feature type="compositionally biased region" description="Low complexity" evidence="1">
    <location>
        <begin position="97"/>
        <end position="112"/>
    </location>
</feature>
<name>A0A0H5R240_9EUKA</name>
<evidence type="ECO:0000256" key="1">
    <source>
        <dbReference type="SAM" id="MobiDB-lite"/>
    </source>
</evidence>
<protein>
    <recommendedName>
        <fullName evidence="4">SEA domain-containing protein</fullName>
    </recommendedName>
</protein>
<keyword evidence="2" id="KW-0472">Membrane</keyword>
<evidence type="ECO:0008006" key="4">
    <source>
        <dbReference type="Google" id="ProtNLM"/>
    </source>
</evidence>